<reference evidence="2" key="1">
    <citation type="journal article" date="2021" name="Front. Microbiol.">
        <title>Comprehensive Comparative Genomics and Phenotyping of Methylobacterium Species.</title>
        <authorList>
            <person name="Alessa O."/>
            <person name="Ogura Y."/>
            <person name="Fujitani Y."/>
            <person name="Takami H."/>
            <person name="Hayashi T."/>
            <person name="Sahin N."/>
            <person name="Tani A."/>
        </authorList>
    </citation>
    <scope>NUCLEOTIDE SEQUENCE</scope>
    <source>
        <strain evidence="2">DSM 19015</strain>
    </source>
</reference>
<keyword evidence="1" id="KW-0732">Signal</keyword>
<feature type="signal peptide" evidence="1">
    <location>
        <begin position="1"/>
        <end position="23"/>
    </location>
</feature>
<dbReference type="RefSeq" id="WP_238243587.1">
    <property type="nucleotide sequence ID" value="NZ_BPQP01000022.1"/>
</dbReference>
<evidence type="ECO:0000256" key="1">
    <source>
        <dbReference type="SAM" id="SignalP"/>
    </source>
</evidence>
<comment type="caution">
    <text evidence="2">The sequence shown here is derived from an EMBL/GenBank/DDBJ whole genome shotgun (WGS) entry which is preliminary data.</text>
</comment>
<protein>
    <submittedName>
        <fullName evidence="2">Uncharacterized protein</fullName>
    </submittedName>
</protein>
<reference evidence="2" key="2">
    <citation type="submission" date="2021-08" db="EMBL/GenBank/DDBJ databases">
        <authorList>
            <person name="Tani A."/>
            <person name="Ola A."/>
            <person name="Ogura Y."/>
            <person name="Katsura K."/>
            <person name="Hayashi T."/>
        </authorList>
    </citation>
    <scope>NUCLEOTIDE SEQUENCE</scope>
    <source>
        <strain evidence="2">DSM 19015</strain>
    </source>
</reference>
<evidence type="ECO:0000313" key="3">
    <source>
        <dbReference type="Proteomes" id="UP001055125"/>
    </source>
</evidence>
<name>A0ABQ4RWR9_9HYPH</name>
<proteinExistence type="predicted"/>
<gene>
    <name evidence="2" type="ORF">OCOJLMKI_1614</name>
</gene>
<dbReference type="Proteomes" id="UP001055125">
    <property type="component" value="Unassembled WGS sequence"/>
</dbReference>
<accession>A0ABQ4RWR9</accession>
<feature type="chain" id="PRO_5046808984" evidence="1">
    <location>
        <begin position="24"/>
        <end position="93"/>
    </location>
</feature>
<sequence>MTRTWILALGLAGLVATASQASAGGADFDTATGRAPAAKPEFLGVDLDTGDVYYNGRNSGRYCFYRTVDVFNRYTGYVEQRRVRRCGHGLYLP</sequence>
<organism evidence="2 3">
    <name type="scientific">Methylobacterium iners</name>
    <dbReference type="NCBI Taxonomy" id="418707"/>
    <lineage>
        <taxon>Bacteria</taxon>
        <taxon>Pseudomonadati</taxon>
        <taxon>Pseudomonadota</taxon>
        <taxon>Alphaproteobacteria</taxon>
        <taxon>Hyphomicrobiales</taxon>
        <taxon>Methylobacteriaceae</taxon>
        <taxon>Methylobacterium</taxon>
    </lineage>
</organism>
<dbReference type="EMBL" id="BPQP01000022">
    <property type="protein sequence ID" value="GJD94412.1"/>
    <property type="molecule type" value="Genomic_DNA"/>
</dbReference>
<keyword evidence="3" id="KW-1185">Reference proteome</keyword>
<evidence type="ECO:0000313" key="2">
    <source>
        <dbReference type="EMBL" id="GJD94412.1"/>
    </source>
</evidence>